<keyword evidence="3" id="KW-1185">Reference proteome</keyword>
<evidence type="ECO:0000256" key="1">
    <source>
        <dbReference type="SAM" id="Phobius"/>
    </source>
</evidence>
<dbReference type="OrthoDB" id="2744793at2759"/>
<dbReference type="Proteomes" id="UP000518752">
    <property type="component" value="Unassembled WGS sequence"/>
</dbReference>
<sequence>MTTLDGRKFCLGCVQLELGVDTTPPDFPMMIGLTNEKKKTGLHIVAFVAAANILLRDGRRRHLTTPKLTLFSAIIFMFISSSTLFALHIFQFAVKLKSIHLSEEKPMSLAQKAAPSLVLNNIAVFAGDVLFALEFLVGDFVVLWRTWAICKSPGKHSIIKVPIPVAFSMFLWVMSFLCLIAWIITRLMQSIVPLGWADFTYLNDDPDLLLLSNYVLSLVVNGISTVLVGLRTWIEGIKSDPENIILVIRLWSDILYTLRSVPSIASAIVASLGNHLLGLYPTLVIIIVHMQQTTGKSSEILTSTSPTTSRRSITEIAFVGPSDNVKNSETNISSTSWDRRGIESFSSNTHSTHDASSYFEEENDSEYPGLFGFDAHQQQHSSEFRDWRNLKLNPIVKALA</sequence>
<dbReference type="AlphaFoldDB" id="A0A8H5GIX4"/>
<feature type="transmembrane region" description="Helical" evidence="1">
    <location>
        <begin position="68"/>
        <end position="90"/>
    </location>
</feature>
<proteinExistence type="predicted"/>
<organism evidence="2 3">
    <name type="scientific">Collybiopsis confluens</name>
    <dbReference type="NCBI Taxonomy" id="2823264"/>
    <lineage>
        <taxon>Eukaryota</taxon>
        <taxon>Fungi</taxon>
        <taxon>Dikarya</taxon>
        <taxon>Basidiomycota</taxon>
        <taxon>Agaricomycotina</taxon>
        <taxon>Agaricomycetes</taxon>
        <taxon>Agaricomycetidae</taxon>
        <taxon>Agaricales</taxon>
        <taxon>Marasmiineae</taxon>
        <taxon>Omphalotaceae</taxon>
        <taxon>Collybiopsis</taxon>
    </lineage>
</organism>
<evidence type="ECO:0000313" key="3">
    <source>
        <dbReference type="Proteomes" id="UP000518752"/>
    </source>
</evidence>
<comment type="caution">
    <text evidence="2">The sequence shown here is derived from an EMBL/GenBank/DDBJ whole genome shotgun (WGS) entry which is preliminary data.</text>
</comment>
<name>A0A8H5GIX4_9AGAR</name>
<gene>
    <name evidence="2" type="ORF">D9757_011056</name>
</gene>
<feature type="transmembrane region" description="Helical" evidence="1">
    <location>
        <begin position="208"/>
        <end position="230"/>
    </location>
</feature>
<keyword evidence="1" id="KW-0812">Transmembrane</keyword>
<keyword evidence="1" id="KW-0472">Membrane</keyword>
<accession>A0A8H5GIX4</accession>
<dbReference type="EMBL" id="JAACJN010000159">
    <property type="protein sequence ID" value="KAF5365893.1"/>
    <property type="molecule type" value="Genomic_DNA"/>
</dbReference>
<feature type="transmembrane region" description="Helical" evidence="1">
    <location>
        <begin position="165"/>
        <end position="188"/>
    </location>
</feature>
<keyword evidence="1" id="KW-1133">Transmembrane helix</keyword>
<reference evidence="2 3" key="1">
    <citation type="journal article" date="2020" name="ISME J.">
        <title>Uncovering the hidden diversity of litter-decomposition mechanisms in mushroom-forming fungi.</title>
        <authorList>
            <person name="Floudas D."/>
            <person name="Bentzer J."/>
            <person name="Ahren D."/>
            <person name="Johansson T."/>
            <person name="Persson P."/>
            <person name="Tunlid A."/>
        </authorList>
    </citation>
    <scope>NUCLEOTIDE SEQUENCE [LARGE SCALE GENOMIC DNA]</scope>
    <source>
        <strain evidence="2 3">CBS 406.79</strain>
    </source>
</reference>
<evidence type="ECO:0000313" key="2">
    <source>
        <dbReference type="EMBL" id="KAF5365893.1"/>
    </source>
</evidence>
<protein>
    <submittedName>
        <fullName evidence="2">Uncharacterized protein</fullName>
    </submittedName>
</protein>
<feature type="transmembrane region" description="Helical" evidence="1">
    <location>
        <begin position="122"/>
        <end position="144"/>
    </location>
</feature>